<dbReference type="Proteomes" id="UP001596391">
    <property type="component" value="Unassembled WGS sequence"/>
</dbReference>
<keyword evidence="1" id="KW-0732">Signal</keyword>
<feature type="chain" id="PRO_5045181848" description="Outer membrane protein beta-barrel domain-containing protein" evidence="1">
    <location>
        <begin position="30"/>
        <end position="243"/>
    </location>
</feature>
<name>A0ABW1Z884_9BACT</name>
<gene>
    <name evidence="2" type="ORF">ACFQBQ_08480</name>
</gene>
<dbReference type="Gene3D" id="2.40.160.20">
    <property type="match status" value="1"/>
</dbReference>
<sequence>MKHLKRLTRIAMTTAAAALFMSAGNTAHAQLYKDLHIGNVAVGGTGVFNTILESNERPYNTTAAGGTTSIYNQRQDTTWSAGFVGSVQMVPKSWLGLQLNYSYTRYQERYSQLSRFTPTGSTVSNLATRSVQVPTDAHEATAGYLIHPKHIAFKPYVAIGGGAIDFNPEGGLTQFQTSTYSHQWRGAGYLETGFDIPTHNKHFAFRVSGRSLYYRSPNYGDSSISTRSWRVTTQPAISAVYKF</sequence>
<reference evidence="3" key="1">
    <citation type="journal article" date="2019" name="Int. J. Syst. Evol. Microbiol.">
        <title>The Global Catalogue of Microorganisms (GCM) 10K type strain sequencing project: providing services to taxonomists for standard genome sequencing and annotation.</title>
        <authorList>
            <consortium name="The Broad Institute Genomics Platform"/>
            <consortium name="The Broad Institute Genome Sequencing Center for Infectious Disease"/>
            <person name="Wu L."/>
            <person name="Ma J."/>
        </authorList>
    </citation>
    <scope>NUCLEOTIDE SEQUENCE [LARGE SCALE GENOMIC DNA]</scope>
    <source>
        <strain evidence="3">CGMCC 1.16026</strain>
    </source>
</reference>
<evidence type="ECO:0000313" key="3">
    <source>
        <dbReference type="Proteomes" id="UP001596391"/>
    </source>
</evidence>
<organism evidence="2 3">
    <name type="scientific">Granulicella cerasi</name>
    <dbReference type="NCBI Taxonomy" id="741063"/>
    <lineage>
        <taxon>Bacteria</taxon>
        <taxon>Pseudomonadati</taxon>
        <taxon>Acidobacteriota</taxon>
        <taxon>Terriglobia</taxon>
        <taxon>Terriglobales</taxon>
        <taxon>Acidobacteriaceae</taxon>
        <taxon>Granulicella</taxon>
    </lineage>
</organism>
<comment type="caution">
    <text evidence="2">The sequence shown here is derived from an EMBL/GenBank/DDBJ whole genome shotgun (WGS) entry which is preliminary data.</text>
</comment>
<evidence type="ECO:0000256" key="1">
    <source>
        <dbReference type="SAM" id="SignalP"/>
    </source>
</evidence>
<protein>
    <recommendedName>
        <fullName evidence="4">Outer membrane protein beta-barrel domain-containing protein</fullName>
    </recommendedName>
</protein>
<evidence type="ECO:0000313" key="2">
    <source>
        <dbReference type="EMBL" id="MFC6645617.1"/>
    </source>
</evidence>
<feature type="signal peptide" evidence="1">
    <location>
        <begin position="1"/>
        <end position="29"/>
    </location>
</feature>
<evidence type="ECO:0008006" key="4">
    <source>
        <dbReference type="Google" id="ProtNLM"/>
    </source>
</evidence>
<dbReference type="RefSeq" id="WP_263371975.1">
    <property type="nucleotide sequence ID" value="NZ_JAGSYD010000003.1"/>
</dbReference>
<dbReference type="EMBL" id="JBHSWI010000001">
    <property type="protein sequence ID" value="MFC6645617.1"/>
    <property type="molecule type" value="Genomic_DNA"/>
</dbReference>
<keyword evidence="3" id="KW-1185">Reference proteome</keyword>
<proteinExistence type="predicted"/>
<accession>A0ABW1Z884</accession>